<evidence type="ECO:0000313" key="2">
    <source>
        <dbReference type="Proteomes" id="UP000244005"/>
    </source>
</evidence>
<protein>
    <submittedName>
        <fullName evidence="1">Uncharacterized protein</fullName>
    </submittedName>
</protein>
<name>A0A2R6XAE2_MARPO</name>
<dbReference type="OMA" id="FERDEAW"/>
<proteinExistence type="predicted"/>
<dbReference type="PANTHER" id="PTHR35124">
    <property type="entry name" value="CYTOCHROME P450 FAMILY PROTEIN"/>
    <property type="match status" value="1"/>
</dbReference>
<keyword evidence="2" id="KW-1185">Reference proteome</keyword>
<dbReference type="EMBL" id="KZ772699">
    <property type="protein sequence ID" value="PTQ43058.1"/>
    <property type="molecule type" value="Genomic_DNA"/>
</dbReference>
<accession>A0A2R6XAE2</accession>
<dbReference type="Proteomes" id="UP000244005">
    <property type="component" value="Unassembled WGS sequence"/>
</dbReference>
<dbReference type="AlphaFoldDB" id="A0A2R6XAE2"/>
<dbReference type="PANTHER" id="PTHR35124:SF4">
    <property type="entry name" value="CALCINEURIN-LIKE PHOSPHOESTERASE DOMAIN-CONTAINING PROTEIN"/>
    <property type="match status" value="1"/>
</dbReference>
<sequence>MAHMEEKKKLVVVIAAFLTSAAIVLLLNGLREHAIADLVQNLRTSALGGAPEEQVAPAWANFSNIYVPPGAGYSSTLHQLLQANGTTACHNQSTNFTRLEGLPRSKKGKVLLKTNTRYQFSLVAYTADGKRRCAGGDYYEVDLHNERYRARLPTTDFDNGTYGLELEVPARWAGVFSLEIWLLFGNWHGMDIFGEQYAVLQVVTAQELHVILPQAQLLDATFQRNMTRCAAQDFTRPHWSGRWTRGWFNEACEADEEKRFRCLPGEHFGCEEPWCAGPLGRLESNGWSYSAHCSFKIFERDEAWSCLDGRWLFMWGDSNFQDTVRNLLLFILDWQLPPKANLADFQLERKYEQFFINPARPSQAFQVSMVFNGANQYWDNGEGLHTLEHTEHQDTVATHFNGSRAPDTIIMNSGLHDGYKEIEDYLAVADFAVQWWVDFYTSLPADRKPQLVWRTTVAPAGKSRNMPGNPHKMESYNHVMVEKLRAERHRMPVKFVDGFDLTFPFHYTNEFSDGGHYGRAPGVALPPWHRKPHWYFVDIMLAHIFLNAICPAT</sequence>
<gene>
    <name evidence="1" type="ORF">MARPO_0027s0157</name>
</gene>
<dbReference type="OrthoDB" id="10276768at2759"/>
<reference evidence="2" key="1">
    <citation type="journal article" date="2017" name="Cell">
        <title>Insights into land plant evolution garnered from the Marchantia polymorpha genome.</title>
        <authorList>
            <person name="Bowman J.L."/>
            <person name="Kohchi T."/>
            <person name="Yamato K.T."/>
            <person name="Jenkins J."/>
            <person name="Shu S."/>
            <person name="Ishizaki K."/>
            <person name="Yamaoka S."/>
            <person name="Nishihama R."/>
            <person name="Nakamura Y."/>
            <person name="Berger F."/>
            <person name="Adam C."/>
            <person name="Aki S.S."/>
            <person name="Althoff F."/>
            <person name="Araki T."/>
            <person name="Arteaga-Vazquez M.A."/>
            <person name="Balasubrmanian S."/>
            <person name="Barry K."/>
            <person name="Bauer D."/>
            <person name="Boehm C.R."/>
            <person name="Briginshaw L."/>
            <person name="Caballero-Perez J."/>
            <person name="Catarino B."/>
            <person name="Chen F."/>
            <person name="Chiyoda S."/>
            <person name="Chovatia M."/>
            <person name="Davies K.M."/>
            <person name="Delmans M."/>
            <person name="Demura T."/>
            <person name="Dierschke T."/>
            <person name="Dolan L."/>
            <person name="Dorantes-Acosta A.E."/>
            <person name="Eklund D.M."/>
            <person name="Florent S.N."/>
            <person name="Flores-Sandoval E."/>
            <person name="Fujiyama A."/>
            <person name="Fukuzawa H."/>
            <person name="Galik B."/>
            <person name="Grimanelli D."/>
            <person name="Grimwood J."/>
            <person name="Grossniklaus U."/>
            <person name="Hamada T."/>
            <person name="Haseloff J."/>
            <person name="Hetherington A.J."/>
            <person name="Higo A."/>
            <person name="Hirakawa Y."/>
            <person name="Hundley H.N."/>
            <person name="Ikeda Y."/>
            <person name="Inoue K."/>
            <person name="Inoue S.I."/>
            <person name="Ishida S."/>
            <person name="Jia Q."/>
            <person name="Kakita M."/>
            <person name="Kanazawa T."/>
            <person name="Kawai Y."/>
            <person name="Kawashima T."/>
            <person name="Kennedy M."/>
            <person name="Kinose K."/>
            <person name="Kinoshita T."/>
            <person name="Kohara Y."/>
            <person name="Koide E."/>
            <person name="Komatsu K."/>
            <person name="Kopischke S."/>
            <person name="Kubo M."/>
            <person name="Kyozuka J."/>
            <person name="Lagercrantz U."/>
            <person name="Lin S.S."/>
            <person name="Lindquist E."/>
            <person name="Lipzen A.M."/>
            <person name="Lu C.W."/>
            <person name="De Luna E."/>
            <person name="Martienssen R.A."/>
            <person name="Minamino N."/>
            <person name="Mizutani M."/>
            <person name="Mizutani M."/>
            <person name="Mochizuki N."/>
            <person name="Monte I."/>
            <person name="Mosher R."/>
            <person name="Nagasaki H."/>
            <person name="Nakagami H."/>
            <person name="Naramoto S."/>
            <person name="Nishitani K."/>
            <person name="Ohtani M."/>
            <person name="Okamoto T."/>
            <person name="Okumura M."/>
            <person name="Phillips J."/>
            <person name="Pollak B."/>
            <person name="Reinders A."/>
            <person name="Rovekamp M."/>
            <person name="Sano R."/>
            <person name="Sawa S."/>
            <person name="Schmid M.W."/>
            <person name="Shirakawa M."/>
            <person name="Solano R."/>
            <person name="Spunde A."/>
            <person name="Suetsugu N."/>
            <person name="Sugano S."/>
            <person name="Sugiyama A."/>
            <person name="Sun R."/>
            <person name="Suzuki Y."/>
            <person name="Takenaka M."/>
            <person name="Takezawa D."/>
            <person name="Tomogane H."/>
            <person name="Tsuzuki M."/>
            <person name="Ueda T."/>
            <person name="Umeda M."/>
            <person name="Ward J.M."/>
            <person name="Watanabe Y."/>
            <person name="Yazaki K."/>
            <person name="Yokoyama R."/>
            <person name="Yoshitake Y."/>
            <person name="Yotsui I."/>
            <person name="Zachgo S."/>
            <person name="Schmutz J."/>
        </authorList>
    </citation>
    <scope>NUCLEOTIDE SEQUENCE [LARGE SCALE GENOMIC DNA]</scope>
    <source>
        <strain evidence="2">Tak-1</strain>
    </source>
</reference>
<evidence type="ECO:0000313" key="1">
    <source>
        <dbReference type="EMBL" id="PTQ43058.1"/>
    </source>
</evidence>
<organism evidence="1 2">
    <name type="scientific">Marchantia polymorpha</name>
    <name type="common">Common liverwort</name>
    <name type="synonym">Marchantia aquatica</name>
    <dbReference type="NCBI Taxonomy" id="3197"/>
    <lineage>
        <taxon>Eukaryota</taxon>
        <taxon>Viridiplantae</taxon>
        <taxon>Streptophyta</taxon>
        <taxon>Embryophyta</taxon>
        <taxon>Marchantiophyta</taxon>
        <taxon>Marchantiopsida</taxon>
        <taxon>Marchantiidae</taxon>
        <taxon>Marchantiales</taxon>
        <taxon>Marchantiaceae</taxon>
        <taxon>Marchantia</taxon>
    </lineage>
</organism>